<evidence type="ECO:0000256" key="4">
    <source>
        <dbReference type="NCBIfam" id="TIGR02018"/>
    </source>
</evidence>
<dbReference type="InterPro" id="IPR010248">
    <property type="entry name" value="His_ut_repres"/>
</dbReference>
<dbReference type="GO" id="GO:0045892">
    <property type="term" value="P:negative regulation of DNA-templated transcription"/>
    <property type="evidence" value="ECO:0007669"/>
    <property type="project" value="UniProtKB-UniRule"/>
</dbReference>
<keyword evidence="3" id="KW-0804">Transcription</keyword>
<dbReference type="Pfam" id="PF07702">
    <property type="entry name" value="UTRA"/>
    <property type="match status" value="1"/>
</dbReference>
<dbReference type="SMART" id="SM00345">
    <property type="entry name" value="HTH_GNTR"/>
    <property type="match status" value="1"/>
</dbReference>
<dbReference type="GO" id="GO:0003677">
    <property type="term" value="F:DNA binding"/>
    <property type="evidence" value="ECO:0007669"/>
    <property type="project" value="UniProtKB-UniRule"/>
</dbReference>
<evidence type="ECO:0000259" key="5">
    <source>
        <dbReference type="PROSITE" id="PS50949"/>
    </source>
</evidence>
<evidence type="ECO:0000313" key="8">
    <source>
        <dbReference type="Proteomes" id="UP000019849"/>
    </source>
</evidence>
<dbReference type="OrthoDB" id="9808698at2"/>
<dbReference type="InterPro" id="IPR011663">
    <property type="entry name" value="UTRA"/>
</dbReference>
<protein>
    <recommendedName>
        <fullName evidence="4">Histidine utilization repressor</fullName>
    </recommendedName>
</protein>
<dbReference type="CDD" id="cd07377">
    <property type="entry name" value="WHTH_GntR"/>
    <property type="match status" value="1"/>
</dbReference>
<dbReference type="PANTHER" id="PTHR44846:SF16">
    <property type="entry name" value="TRANSCRIPTIONAL REGULATOR PHNF-RELATED"/>
    <property type="match status" value="1"/>
</dbReference>
<evidence type="ECO:0000313" key="9">
    <source>
        <dbReference type="Proteomes" id="UP000294958"/>
    </source>
</evidence>
<dbReference type="GO" id="GO:0003700">
    <property type="term" value="F:DNA-binding transcription factor activity"/>
    <property type="evidence" value="ECO:0007669"/>
    <property type="project" value="UniProtKB-UniRule"/>
</dbReference>
<dbReference type="InterPro" id="IPR028978">
    <property type="entry name" value="Chorismate_lyase_/UTRA_dom_sf"/>
</dbReference>
<dbReference type="NCBIfam" id="TIGR02018">
    <property type="entry name" value="his_ut_repres"/>
    <property type="match status" value="1"/>
</dbReference>
<dbReference type="InterPro" id="IPR000524">
    <property type="entry name" value="Tscrpt_reg_HTH_GntR"/>
</dbReference>
<dbReference type="PANTHER" id="PTHR44846">
    <property type="entry name" value="MANNOSYL-D-GLYCERATE TRANSPORT/METABOLISM SYSTEM REPRESSOR MNGR-RELATED"/>
    <property type="match status" value="1"/>
</dbReference>
<dbReference type="Proteomes" id="UP000019849">
    <property type="component" value="Unassembled WGS sequence"/>
</dbReference>
<keyword evidence="9" id="KW-1185">Reference proteome</keyword>
<proteinExistence type="predicted"/>
<dbReference type="Gene3D" id="3.40.1410.10">
    <property type="entry name" value="Chorismate lyase-like"/>
    <property type="match status" value="1"/>
</dbReference>
<dbReference type="Gene3D" id="1.10.10.10">
    <property type="entry name" value="Winged helix-like DNA-binding domain superfamily/Winged helix DNA-binding domain"/>
    <property type="match status" value="1"/>
</dbReference>
<dbReference type="PRINTS" id="PR00035">
    <property type="entry name" value="HTHGNTR"/>
</dbReference>
<sequence length="253" mass="28098">MNKRTRAVGFGNATDADGIALSLGQQVRNYVLQKIDSGEWPEGTRIPSEAQLVEQLGASRMTIHIALRDLSAAGVLMRKQGAGTFVAPRSSQSTFLELRNIHAEIEARGNRHTTDVHVMEAINCDLSLATEMNVVPGSTVFHSLLVHRENGRPLQIEDRYVNPLFAPDYLEQDFTRITPNEHLMAMGPLKEVEHVIQAVTADEQSRALLEMQPGEPLLLLRRRTWSRGLIATSARLLHPGTRFSLAGRMTVPH</sequence>
<comment type="caution">
    <text evidence="6">The sequence shown here is derived from an EMBL/GenBank/DDBJ whole genome shotgun (WGS) entry which is preliminary data.</text>
</comment>
<dbReference type="PROSITE" id="PS50949">
    <property type="entry name" value="HTH_GNTR"/>
    <property type="match status" value="1"/>
</dbReference>
<dbReference type="EMBL" id="JENY01000015">
    <property type="protein sequence ID" value="EXL06740.1"/>
    <property type="molecule type" value="Genomic_DNA"/>
</dbReference>
<feature type="domain" description="HTH gntR-type" evidence="5">
    <location>
        <begin position="21"/>
        <end position="89"/>
    </location>
</feature>
<keyword evidence="1" id="KW-0805">Transcription regulation</keyword>
<dbReference type="AlphaFoldDB" id="A0A011VE66"/>
<reference evidence="6 8" key="1">
    <citation type="submission" date="2014-02" db="EMBL/GenBank/DDBJ databases">
        <title>Aquamicrobium defluvii Genome sequencing.</title>
        <authorList>
            <person name="Wang X."/>
        </authorList>
    </citation>
    <scope>NUCLEOTIDE SEQUENCE [LARGE SCALE GENOMIC DNA]</scope>
    <source>
        <strain evidence="6 8">W13Z1</strain>
    </source>
</reference>
<keyword evidence="2" id="KW-0238">DNA-binding</keyword>
<dbReference type="RefSeq" id="WP_051520570.1">
    <property type="nucleotide sequence ID" value="NZ_KK073888.1"/>
</dbReference>
<dbReference type="SMART" id="SM00866">
    <property type="entry name" value="UTRA"/>
    <property type="match status" value="1"/>
</dbReference>
<dbReference type="HOGENOM" id="CLU_063236_0_0_5"/>
<dbReference type="Pfam" id="PF00392">
    <property type="entry name" value="GntR"/>
    <property type="match status" value="1"/>
</dbReference>
<dbReference type="SUPFAM" id="SSF46785">
    <property type="entry name" value="Winged helix' DNA-binding domain"/>
    <property type="match status" value="1"/>
</dbReference>
<dbReference type="InterPro" id="IPR050679">
    <property type="entry name" value="Bact_HTH_transcr_reg"/>
</dbReference>
<evidence type="ECO:0000256" key="3">
    <source>
        <dbReference type="ARBA" id="ARBA00023163"/>
    </source>
</evidence>
<organism evidence="6 8">
    <name type="scientific">Aquamicrobium defluvii</name>
    <dbReference type="NCBI Taxonomy" id="69279"/>
    <lineage>
        <taxon>Bacteria</taxon>
        <taxon>Pseudomonadati</taxon>
        <taxon>Pseudomonadota</taxon>
        <taxon>Alphaproteobacteria</taxon>
        <taxon>Hyphomicrobiales</taxon>
        <taxon>Phyllobacteriaceae</taxon>
        <taxon>Aquamicrobium</taxon>
    </lineage>
</organism>
<dbReference type="PATRIC" id="fig|69279.3.peg.2425"/>
<dbReference type="EMBL" id="SNZF01000007">
    <property type="protein sequence ID" value="TDR35952.1"/>
    <property type="molecule type" value="Genomic_DNA"/>
</dbReference>
<dbReference type="FunFam" id="1.10.10.10:FF:000079">
    <property type="entry name" value="GntR family transcriptional regulator"/>
    <property type="match status" value="1"/>
</dbReference>
<evidence type="ECO:0000313" key="6">
    <source>
        <dbReference type="EMBL" id="EXL06740.1"/>
    </source>
</evidence>
<dbReference type="GO" id="GO:0006547">
    <property type="term" value="P:L-histidine metabolic process"/>
    <property type="evidence" value="ECO:0007669"/>
    <property type="project" value="UniProtKB-UniRule"/>
</dbReference>
<dbReference type="SUPFAM" id="SSF64288">
    <property type="entry name" value="Chorismate lyase-like"/>
    <property type="match status" value="1"/>
</dbReference>
<name>A0A011VE66_9HYPH</name>
<dbReference type="InterPro" id="IPR036388">
    <property type="entry name" value="WH-like_DNA-bd_sf"/>
</dbReference>
<dbReference type="STRING" id="69279.BG36_05180"/>
<dbReference type="Proteomes" id="UP000294958">
    <property type="component" value="Unassembled WGS sequence"/>
</dbReference>
<reference evidence="7 9" key="2">
    <citation type="submission" date="2019-03" db="EMBL/GenBank/DDBJ databases">
        <title>Genomic Encyclopedia of Type Strains, Phase IV (KMG-IV): sequencing the most valuable type-strain genomes for metagenomic binning, comparative biology and taxonomic classification.</title>
        <authorList>
            <person name="Goeker M."/>
        </authorList>
    </citation>
    <scope>NUCLEOTIDE SEQUENCE [LARGE SCALE GENOMIC DNA]</scope>
    <source>
        <strain evidence="7 9">DSM 11603</strain>
    </source>
</reference>
<evidence type="ECO:0000256" key="1">
    <source>
        <dbReference type="ARBA" id="ARBA00023015"/>
    </source>
</evidence>
<evidence type="ECO:0000256" key="2">
    <source>
        <dbReference type="ARBA" id="ARBA00023125"/>
    </source>
</evidence>
<dbReference type="eggNOG" id="COG2188">
    <property type="taxonomic scope" value="Bacteria"/>
</dbReference>
<gene>
    <name evidence="6" type="ORF">BG36_05180</name>
    <name evidence="7" type="ORF">DES43_107120</name>
</gene>
<dbReference type="InterPro" id="IPR036390">
    <property type="entry name" value="WH_DNA-bd_sf"/>
</dbReference>
<accession>A0A011VE66</accession>
<evidence type="ECO:0000313" key="7">
    <source>
        <dbReference type="EMBL" id="TDR35952.1"/>
    </source>
</evidence>